<keyword evidence="4" id="KW-0282">Flagellum</keyword>
<keyword evidence="4" id="KW-0966">Cell projection</keyword>
<evidence type="ECO:0000256" key="2">
    <source>
        <dbReference type="ARBA" id="ARBA00007703"/>
    </source>
</evidence>
<keyword evidence="3" id="KW-1005">Bacterial flagellum biogenesis</keyword>
<proteinExistence type="inferred from homology"/>
<keyword evidence="4" id="KW-0969">Cilium</keyword>
<comment type="function">
    <text evidence="1">Required for the efficient initiation of filament assembly.</text>
</comment>
<evidence type="ECO:0000313" key="4">
    <source>
        <dbReference type="EMBL" id="MXR35824.1"/>
    </source>
</evidence>
<dbReference type="InterPro" id="IPR007809">
    <property type="entry name" value="FlgN-like"/>
</dbReference>
<dbReference type="SUPFAM" id="SSF140566">
    <property type="entry name" value="FlgN-like"/>
    <property type="match status" value="1"/>
</dbReference>
<evidence type="ECO:0000313" key="5">
    <source>
        <dbReference type="Proteomes" id="UP000467214"/>
    </source>
</evidence>
<gene>
    <name evidence="4" type="ORF">GQF02_02390</name>
</gene>
<organism evidence="4 5">
    <name type="scientific">Craterilacuibacter sinensis</name>
    <dbReference type="NCBI Taxonomy" id="2686017"/>
    <lineage>
        <taxon>Bacteria</taxon>
        <taxon>Pseudomonadati</taxon>
        <taxon>Pseudomonadota</taxon>
        <taxon>Betaproteobacteria</taxon>
        <taxon>Neisseriales</taxon>
        <taxon>Neisseriaceae</taxon>
        <taxon>Craterilacuibacter</taxon>
    </lineage>
</organism>
<comment type="caution">
    <text evidence="4">The sequence shown here is derived from an EMBL/GenBank/DDBJ whole genome shotgun (WGS) entry which is preliminary data.</text>
</comment>
<evidence type="ECO:0000256" key="1">
    <source>
        <dbReference type="ARBA" id="ARBA00002397"/>
    </source>
</evidence>
<keyword evidence="5" id="KW-1185">Reference proteome</keyword>
<protein>
    <submittedName>
        <fullName evidence="4">Flagellar biosynthesis protein FlgN</fullName>
    </submittedName>
</protein>
<name>A0A845BKL8_9NEIS</name>
<accession>A0A845BKL8</accession>
<evidence type="ECO:0000256" key="3">
    <source>
        <dbReference type="ARBA" id="ARBA00022795"/>
    </source>
</evidence>
<dbReference type="EMBL" id="WSSB01000001">
    <property type="protein sequence ID" value="MXR35824.1"/>
    <property type="molecule type" value="Genomic_DNA"/>
</dbReference>
<dbReference type="Pfam" id="PF05130">
    <property type="entry name" value="FlgN"/>
    <property type="match status" value="1"/>
</dbReference>
<comment type="similarity">
    <text evidence="2">Belongs to the FlgN family.</text>
</comment>
<dbReference type="Gene3D" id="1.20.58.300">
    <property type="entry name" value="FlgN-like"/>
    <property type="match status" value="1"/>
</dbReference>
<reference evidence="4 5" key="1">
    <citation type="submission" date="2019-12" db="EMBL/GenBank/DDBJ databases">
        <title>Neisseriaceae gen. nov. sp. Genome sequencing and assembly.</title>
        <authorList>
            <person name="Liu Z."/>
            <person name="Li A."/>
        </authorList>
    </citation>
    <scope>NUCLEOTIDE SEQUENCE [LARGE SCALE GENOMIC DNA]</scope>
    <source>
        <strain evidence="4 5">B2N2-7</strain>
    </source>
</reference>
<dbReference type="RefSeq" id="WP_160794541.1">
    <property type="nucleotide sequence ID" value="NZ_WSSB01000001.1"/>
</dbReference>
<sequence length="141" mass="15597">MMNAAVLKQLMAGIQADRSAYAELEHLLEAQLGAIVHCDASRLASLAESILQLSATLDGSRCERERLLLEALGVSRLTSIEQVFMRLPADIATRCRAHWEALCSKVQHCQSLNTRNGRLMSEQHGLLTRVMFGDEDVYVSA</sequence>
<dbReference type="Proteomes" id="UP000467214">
    <property type="component" value="Unassembled WGS sequence"/>
</dbReference>
<dbReference type="AlphaFoldDB" id="A0A845BKL8"/>
<dbReference type="InterPro" id="IPR036679">
    <property type="entry name" value="FlgN-like_sf"/>
</dbReference>
<dbReference type="GO" id="GO:0044780">
    <property type="term" value="P:bacterial-type flagellum assembly"/>
    <property type="evidence" value="ECO:0007669"/>
    <property type="project" value="InterPro"/>
</dbReference>